<accession>A0A2P2P7L6</accession>
<reference evidence="1" key="1">
    <citation type="submission" date="2018-02" db="EMBL/GenBank/DDBJ databases">
        <title>Rhizophora mucronata_Transcriptome.</title>
        <authorList>
            <person name="Meera S.P."/>
            <person name="Sreeshan A."/>
            <person name="Augustine A."/>
        </authorList>
    </citation>
    <scope>NUCLEOTIDE SEQUENCE</scope>
    <source>
        <tissue evidence="1">Leaf</tissue>
    </source>
</reference>
<protein>
    <submittedName>
        <fullName evidence="1">Uncharacterized protein</fullName>
    </submittedName>
</protein>
<organism evidence="1">
    <name type="scientific">Rhizophora mucronata</name>
    <name type="common">Asiatic mangrove</name>
    <dbReference type="NCBI Taxonomy" id="61149"/>
    <lineage>
        <taxon>Eukaryota</taxon>
        <taxon>Viridiplantae</taxon>
        <taxon>Streptophyta</taxon>
        <taxon>Embryophyta</taxon>
        <taxon>Tracheophyta</taxon>
        <taxon>Spermatophyta</taxon>
        <taxon>Magnoliopsida</taxon>
        <taxon>eudicotyledons</taxon>
        <taxon>Gunneridae</taxon>
        <taxon>Pentapetalae</taxon>
        <taxon>rosids</taxon>
        <taxon>fabids</taxon>
        <taxon>Malpighiales</taxon>
        <taxon>Rhizophoraceae</taxon>
        <taxon>Rhizophora</taxon>
    </lineage>
</organism>
<sequence length="25" mass="2914">MLSKKTQQHKDHIGNTVVFSLFFAH</sequence>
<proteinExistence type="predicted"/>
<dbReference type="EMBL" id="GGEC01070193">
    <property type="protein sequence ID" value="MBX50677.1"/>
    <property type="molecule type" value="Transcribed_RNA"/>
</dbReference>
<evidence type="ECO:0000313" key="1">
    <source>
        <dbReference type="EMBL" id="MBX50677.1"/>
    </source>
</evidence>
<dbReference type="AlphaFoldDB" id="A0A2P2P7L6"/>
<name>A0A2P2P7L6_RHIMU</name>